<dbReference type="EMBL" id="ADBV01000161">
    <property type="protein sequence ID" value="EJW88269.1"/>
    <property type="molecule type" value="Genomic_DNA"/>
</dbReference>
<proteinExistence type="predicted"/>
<sequence>MSPQARSLSIVSDNYGIMKKTLMKLLSGSDDNISTKIILEAPRKSPRLSAVRHGPQKLLLSFPLMFMFAVQCI</sequence>
<evidence type="ECO:0000313" key="2">
    <source>
        <dbReference type="Proteomes" id="UP000004810"/>
    </source>
</evidence>
<protein>
    <submittedName>
        <fullName evidence="1">Uncharacterized protein</fullName>
    </submittedName>
</protein>
<dbReference type="Proteomes" id="UP000004810">
    <property type="component" value="Unassembled WGS sequence"/>
</dbReference>
<evidence type="ECO:0000313" key="1">
    <source>
        <dbReference type="EMBL" id="EJW88269.1"/>
    </source>
</evidence>
<name>J9FLK0_WUCBA</name>
<dbReference type="AlphaFoldDB" id="J9FLK0"/>
<reference evidence="2" key="1">
    <citation type="submission" date="2012-08" db="EMBL/GenBank/DDBJ databases">
        <title>The Genome Sequence of Wuchereria bancrofti.</title>
        <authorList>
            <person name="Nutman T.B."/>
            <person name="Fink D.L."/>
            <person name="Russ C."/>
            <person name="Young S."/>
            <person name="Zeng Q."/>
            <person name="Koehrsen M."/>
            <person name="Alvarado L."/>
            <person name="Berlin A."/>
            <person name="Chapman S.B."/>
            <person name="Chen Z."/>
            <person name="Freedman E."/>
            <person name="Gellesch M."/>
            <person name="Goldberg J."/>
            <person name="Griggs A."/>
            <person name="Gujja S."/>
            <person name="Heilman E.R."/>
            <person name="Heiman D."/>
            <person name="Hepburn T."/>
            <person name="Howarth C."/>
            <person name="Jen D."/>
            <person name="Larson L."/>
            <person name="Lewis B."/>
            <person name="Mehta T."/>
            <person name="Park D."/>
            <person name="Pearson M."/>
            <person name="Roberts A."/>
            <person name="Saif S."/>
            <person name="Shea T."/>
            <person name="Shenoy N."/>
            <person name="Sisk P."/>
            <person name="Stolte C."/>
            <person name="Sykes S."/>
            <person name="Walk T."/>
            <person name="White J."/>
            <person name="Yandava C."/>
            <person name="Haas B."/>
            <person name="Henn M.R."/>
            <person name="Nusbaum C."/>
            <person name="Birren B."/>
        </authorList>
    </citation>
    <scope>NUCLEOTIDE SEQUENCE [LARGE SCALE GENOMIC DNA]</scope>
    <source>
        <strain evidence="2">NA</strain>
    </source>
</reference>
<organism evidence="1 2">
    <name type="scientific">Wuchereria bancrofti</name>
    <dbReference type="NCBI Taxonomy" id="6293"/>
    <lineage>
        <taxon>Eukaryota</taxon>
        <taxon>Metazoa</taxon>
        <taxon>Ecdysozoa</taxon>
        <taxon>Nematoda</taxon>
        <taxon>Chromadorea</taxon>
        <taxon>Rhabditida</taxon>
        <taxon>Spirurina</taxon>
        <taxon>Spiruromorpha</taxon>
        <taxon>Filarioidea</taxon>
        <taxon>Onchocercidae</taxon>
        <taxon>Wuchereria</taxon>
    </lineage>
</organism>
<comment type="caution">
    <text evidence="1">The sequence shown here is derived from an EMBL/GenBank/DDBJ whole genome shotgun (WGS) entry which is preliminary data.</text>
</comment>
<accession>J9FLK0</accession>
<gene>
    <name evidence="1" type="ORF">WUBG_00823</name>
</gene>